<keyword evidence="4" id="KW-0808">Transferase</keyword>
<dbReference type="PROSITE" id="PS50011">
    <property type="entry name" value="PROTEIN_KINASE_DOM"/>
    <property type="match status" value="1"/>
</dbReference>
<dbReference type="GO" id="GO:0010506">
    <property type="term" value="P:regulation of autophagy"/>
    <property type="evidence" value="ECO:0007669"/>
    <property type="project" value="InterPro"/>
</dbReference>
<dbReference type="CDD" id="cd00180">
    <property type="entry name" value="PKc"/>
    <property type="match status" value="1"/>
</dbReference>
<protein>
    <recommendedName>
        <fullName evidence="5">Protein kinase domain-containing protein</fullName>
    </recommendedName>
</protein>
<dbReference type="PANTHER" id="PTHR24348:SF68">
    <property type="entry name" value="SERINE_THREONINE-PROTEIN KINASE ATG1C"/>
    <property type="match status" value="1"/>
</dbReference>
<dbReference type="Pfam" id="PF00069">
    <property type="entry name" value="Pkinase"/>
    <property type="match status" value="1"/>
</dbReference>
<dbReference type="GO" id="GO:0005524">
    <property type="term" value="F:ATP binding"/>
    <property type="evidence" value="ECO:0007669"/>
    <property type="project" value="UniProtKB-UniRule"/>
</dbReference>
<sequence>MDQYKQILIDHGCQVLRLLGVGGFGRVYLVNRKQNENIAAKIIEIENFDSREWNSGLALGIDKQNPFVIKYLDLIKTDEYVIIFMDYCNLRSLQNAIDSDIYLPIPTIRVIMRQLLEGIRLINIKGIIHRDIKGPNILLHCPPKSGRVILKIADFGLTKICKQSLKFSKESFVGTFPFLPPELIVGIDEDGELKVDQIKVDGKQKLDIK</sequence>
<dbReference type="Proteomes" id="UP000324800">
    <property type="component" value="Unassembled WGS sequence"/>
</dbReference>
<dbReference type="InterPro" id="IPR011009">
    <property type="entry name" value="Kinase-like_dom_sf"/>
</dbReference>
<keyword evidence="4" id="KW-0418">Kinase</keyword>
<dbReference type="GO" id="GO:0004674">
    <property type="term" value="F:protein serine/threonine kinase activity"/>
    <property type="evidence" value="ECO:0007669"/>
    <property type="project" value="UniProtKB-KW"/>
</dbReference>
<dbReference type="EMBL" id="SNRW01008504">
    <property type="protein sequence ID" value="KAA6379421.1"/>
    <property type="molecule type" value="Genomic_DNA"/>
</dbReference>
<proteinExistence type="inferred from homology"/>
<dbReference type="OrthoDB" id="4062651at2759"/>
<dbReference type="Gene3D" id="1.10.510.10">
    <property type="entry name" value="Transferase(Phosphotransferase) domain 1"/>
    <property type="match status" value="1"/>
</dbReference>
<dbReference type="SMART" id="SM00220">
    <property type="entry name" value="S_TKc"/>
    <property type="match status" value="1"/>
</dbReference>
<dbReference type="AlphaFoldDB" id="A0A5J4VAB8"/>
<dbReference type="PROSITE" id="PS00108">
    <property type="entry name" value="PROTEIN_KINASE_ST"/>
    <property type="match status" value="1"/>
</dbReference>
<evidence type="ECO:0000313" key="7">
    <source>
        <dbReference type="Proteomes" id="UP000324800"/>
    </source>
</evidence>
<accession>A0A5J4VAB8</accession>
<dbReference type="InterPro" id="IPR008271">
    <property type="entry name" value="Ser/Thr_kinase_AS"/>
</dbReference>
<dbReference type="InterPro" id="IPR017441">
    <property type="entry name" value="Protein_kinase_ATP_BS"/>
</dbReference>
<gene>
    <name evidence="6" type="ORF">EZS28_025051</name>
</gene>
<dbReference type="PANTHER" id="PTHR24348">
    <property type="entry name" value="SERINE/THREONINE-PROTEIN KINASE UNC-51-RELATED"/>
    <property type="match status" value="1"/>
</dbReference>
<keyword evidence="1 3" id="KW-0547">Nucleotide-binding</keyword>
<dbReference type="InterPro" id="IPR045269">
    <property type="entry name" value="Atg1-like"/>
</dbReference>
<evidence type="ECO:0000313" key="6">
    <source>
        <dbReference type="EMBL" id="KAA6379421.1"/>
    </source>
</evidence>
<comment type="similarity">
    <text evidence="4">Belongs to the protein kinase superfamily.</text>
</comment>
<evidence type="ECO:0000259" key="5">
    <source>
        <dbReference type="PROSITE" id="PS50011"/>
    </source>
</evidence>
<evidence type="ECO:0000256" key="1">
    <source>
        <dbReference type="ARBA" id="ARBA00022741"/>
    </source>
</evidence>
<comment type="caution">
    <text evidence="6">The sequence shown here is derived from an EMBL/GenBank/DDBJ whole genome shotgun (WGS) entry which is preliminary data.</text>
</comment>
<dbReference type="GO" id="GO:0005737">
    <property type="term" value="C:cytoplasm"/>
    <property type="evidence" value="ECO:0007669"/>
    <property type="project" value="TreeGrafter"/>
</dbReference>
<organism evidence="6 7">
    <name type="scientific">Streblomastix strix</name>
    <dbReference type="NCBI Taxonomy" id="222440"/>
    <lineage>
        <taxon>Eukaryota</taxon>
        <taxon>Metamonada</taxon>
        <taxon>Preaxostyla</taxon>
        <taxon>Oxymonadida</taxon>
        <taxon>Streblomastigidae</taxon>
        <taxon>Streblomastix</taxon>
    </lineage>
</organism>
<evidence type="ECO:0000256" key="4">
    <source>
        <dbReference type="RuleBase" id="RU000304"/>
    </source>
</evidence>
<feature type="domain" description="Protein kinase" evidence="5">
    <location>
        <begin position="13"/>
        <end position="209"/>
    </location>
</feature>
<reference evidence="6 7" key="1">
    <citation type="submission" date="2019-03" db="EMBL/GenBank/DDBJ databases">
        <title>Single cell metagenomics reveals metabolic interactions within the superorganism composed of flagellate Streblomastix strix and complex community of Bacteroidetes bacteria on its surface.</title>
        <authorList>
            <person name="Treitli S.C."/>
            <person name="Kolisko M."/>
            <person name="Husnik F."/>
            <person name="Keeling P."/>
            <person name="Hampl V."/>
        </authorList>
    </citation>
    <scope>NUCLEOTIDE SEQUENCE [LARGE SCALE GENOMIC DNA]</scope>
    <source>
        <strain evidence="6">ST1C</strain>
    </source>
</reference>
<evidence type="ECO:0000256" key="2">
    <source>
        <dbReference type="ARBA" id="ARBA00022840"/>
    </source>
</evidence>
<keyword evidence="4" id="KW-0723">Serine/threonine-protein kinase</keyword>
<feature type="binding site" evidence="3">
    <location>
        <position position="41"/>
    </location>
    <ligand>
        <name>ATP</name>
        <dbReference type="ChEBI" id="CHEBI:30616"/>
    </ligand>
</feature>
<dbReference type="PROSITE" id="PS00107">
    <property type="entry name" value="PROTEIN_KINASE_ATP"/>
    <property type="match status" value="1"/>
</dbReference>
<keyword evidence="2 3" id="KW-0067">ATP-binding</keyword>
<dbReference type="SUPFAM" id="SSF56112">
    <property type="entry name" value="Protein kinase-like (PK-like)"/>
    <property type="match status" value="1"/>
</dbReference>
<name>A0A5J4VAB8_9EUKA</name>
<dbReference type="InterPro" id="IPR000719">
    <property type="entry name" value="Prot_kinase_dom"/>
</dbReference>
<evidence type="ECO:0000256" key="3">
    <source>
        <dbReference type="PROSITE-ProRule" id="PRU10141"/>
    </source>
</evidence>